<dbReference type="Gene3D" id="3.30.420.40">
    <property type="match status" value="2"/>
</dbReference>
<evidence type="ECO:0000256" key="1">
    <source>
        <dbReference type="ARBA" id="ARBA00009156"/>
    </source>
</evidence>
<reference evidence="6 7" key="1">
    <citation type="submission" date="2020-02" db="EMBL/GenBank/DDBJ databases">
        <title>Draft genome sequence of Rhizobium tropici.</title>
        <authorList>
            <person name="Khayi S."/>
            <person name="Jemo M."/>
        </authorList>
    </citation>
    <scope>NUCLEOTIDE SEQUENCE [LARGE SCALE GENOMIC DNA]</scope>
    <source>
        <strain evidence="6 7">A12</strain>
    </source>
</reference>
<dbReference type="GO" id="GO:0019150">
    <property type="term" value="F:D-ribulokinase activity"/>
    <property type="evidence" value="ECO:0007669"/>
    <property type="project" value="TreeGrafter"/>
</dbReference>
<evidence type="ECO:0000256" key="2">
    <source>
        <dbReference type="ARBA" id="ARBA00022679"/>
    </source>
</evidence>
<gene>
    <name evidence="6" type="ORF">GXW80_11265</name>
</gene>
<accession>A0A6P1C5R0</accession>
<dbReference type="SUPFAM" id="SSF53067">
    <property type="entry name" value="Actin-like ATPase domain"/>
    <property type="match status" value="2"/>
</dbReference>
<keyword evidence="3 6" id="KW-0418">Kinase</keyword>
<dbReference type="AlphaFoldDB" id="A0A6P1C5R0"/>
<dbReference type="CDD" id="cd07783">
    <property type="entry name" value="ASKHA_NBD_FGGY_SePSK_AtXK1-like"/>
    <property type="match status" value="1"/>
</dbReference>
<dbReference type="GO" id="GO:0005829">
    <property type="term" value="C:cytosol"/>
    <property type="evidence" value="ECO:0007669"/>
    <property type="project" value="TreeGrafter"/>
</dbReference>
<dbReference type="Pfam" id="PF00370">
    <property type="entry name" value="FGGY_N"/>
    <property type="match status" value="1"/>
</dbReference>
<dbReference type="InterPro" id="IPR043129">
    <property type="entry name" value="ATPase_NBD"/>
</dbReference>
<dbReference type="PANTHER" id="PTHR10196">
    <property type="entry name" value="SUGAR KINASE"/>
    <property type="match status" value="1"/>
</dbReference>
<sequence length="444" mass="46911">MGGRAISSGARSWSGKVVTSRQTSAVATIIGIDIGTSGVRAAALADNGDLVEMVSAPFLNADEGRSPSSWWARTSAALTELAAKASLSCVRAIGVDGTSGTVLAIDSAGEPVGAPLMYNDACPDPSIVESISRHAPADSPARGSSSALARAIHLSRQPQVSRVVHQADWILMKLGHDGCASDENNALKTGYDLVAEEWPDWIEWAGLDRRLLPIVQRAGAPLSVTTGFIRNLGVDKTCRFHAGTTDGCASFLATGASQIGDGVTALGSTLVLKLASELPINAPQYGIYSHRVLDFWLPGGASNSGGGVIRSLFGDNRLEELTKRIDPDQPTGLDFYPLPKAGERFPISDPNYAPGLEPRPADEAIFFQAVLEGITEIERLGYERLTELGAARLRSVRTVGGGAKNPVWTRMRQAVLAVPFAASNSTEAAVGTASLILQWQDRQR</sequence>
<dbReference type="PANTHER" id="PTHR10196:SF80">
    <property type="entry name" value="D-RIBULOSE KINASE"/>
    <property type="match status" value="1"/>
</dbReference>
<comment type="caution">
    <text evidence="6">The sequence shown here is derived from an EMBL/GenBank/DDBJ whole genome shotgun (WGS) entry which is preliminary data.</text>
</comment>
<proteinExistence type="inferred from homology"/>
<protein>
    <submittedName>
        <fullName evidence="6">FGGY-family carbohydrate kinase</fullName>
    </submittedName>
</protein>
<dbReference type="InterPro" id="IPR018484">
    <property type="entry name" value="FGGY_N"/>
</dbReference>
<feature type="domain" description="Carbohydrate kinase FGGY C-terminal" evidence="5">
    <location>
        <begin position="291"/>
        <end position="434"/>
    </location>
</feature>
<organism evidence="6 7">
    <name type="scientific">Rhizobium tropici</name>
    <dbReference type="NCBI Taxonomy" id="398"/>
    <lineage>
        <taxon>Bacteria</taxon>
        <taxon>Pseudomonadati</taxon>
        <taxon>Pseudomonadota</taxon>
        <taxon>Alphaproteobacteria</taxon>
        <taxon>Hyphomicrobiales</taxon>
        <taxon>Rhizobiaceae</taxon>
        <taxon>Rhizobium/Agrobacterium group</taxon>
        <taxon>Rhizobium</taxon>
    </lineage>
</organism>
<feature type="domain" description="Carbohydrate kinase FGGY N-terminal" evidence="4">
    <location>
        <begin position="29"/>
        <end position="120"/>
    </location>
</feature>
<dbReference type="Pfam" id="PF02782">
    <property type="entry name" value="FGGY_C"/>
    <property type="match status" value="1"/>
</dbReference>
<dbReference type="InterPro" id="IPR018485">
    <property type="entry name" value="FGGY_C"/>
</dbReference>
<dbReference type="GO" id="GO:0004856">
    <property type="term" value="F:D-xylulokinase activity"/>
    <property type="evidence" value="ECO:0007669"/>
    <property type="project" value="TreeGrafter"/>
</dbReference>
<evidence type="ECO:0000259" key="5">
    <source>
        <dbReference type="Pfam" id="PF02782"/>
    </source>
</evidence>
<evidence type="ECO:0000313" key="6">
    <source>
        <dbReference type="EMBL" id="NEV11572.1"/>
    </source>
</evidence>
<evidence type="ECO:0000259" key="4">
    <source>
        <dbReference type="Pfam" id="PF00370"/>
    </source>
</evidence>
<dbReference type="EMBL" id="JAADZA010000009">
    <property type="protein sequence ID" value="NEV11572.1"/>
    <property type="molecule type" value="Genomic_DNA"/>
</dbReference>
<dbReference type="GO" id="GO:0005997">
    <property type="term" value="P:xylulose metabolic process"/>
    <property type="evidence" value="ECO:0007669"/>
    <property type="project" value="TreeGrafter"/>
</dbReference>
<keyword evidence="2" id="KW-0808">Transferase</keyword>
<dbReference type="Proteomes" id="UP000471190">
    <property type="component" value="Unassembled WGS sequence"/>
</dbReference>
<evidence type="ECO:0000313" key="7">
    <source>
        <dbReference type="Proteomes" id="UP000471190"/>
    </source>
</evidence>
<name>A0A6P1C5R0_RHITR</name>
<comment type="similarity">
    <text evidence="1">Belongs to the FGGY kinase family.</text>
</comment>
<evidence type="ECO:0000256" key="3">
    <source>
        <dbReference type="ARBA" id="ARBA00022777"/>
    </source>
</evidence>